<accession>A8SFP5</accession>
<dbReference type="HOGENOM" id="CLU_3007602_0_0_9"/>
<dbReference type="AlphaFoldDB" id="A8SFP5"/>
<name>A8SFP5_9FIRM</name>
<dbReference type="Proteomes" id="UP000005945">
    <property type="component" value="Unassembled WGS sequence"/>
</dbReference>
<sequence>MRTNYAAVLRLFCGMHTVLPHLYGNLINKAAVCAPLCAEQLNLVITLTKCRINSFG</sequence>
<evidence type="ECO:0000313" key="1">
    <source>
        <dbReference type="EMBL" id="EDP20028.1"/>
    </source>
</evidence>
<comment type="caution">
    <text evidence="1">The sequence shown here is derived from an EMBL/GenBank/DDBJ whole genome shotgun (WGS) entry which is preliminary data.</text>
</comment>
<organism evidence="1 2">
    <name type="scientific">Faecalibacterium prausnitzii M21/2</name>
    <dbReference type="NCBI Taxonomy" id="411485"/>
    <lineage>
        <taxon>Bacteria</taxon>
        <taxon>Bacillati</taxon>
        <taxon>Bacillota</taxon>
        <taxon>Clostridia</taxon>
        <taxon>Eubacteriales</taxon>
        <taxon>Oscillospiraceae</taxon>
        <taxon>Faecalibacterium</taxon>
    </lineage>
</organism>
<proteinExistence type="predicted"/>
<reference evidence="1 2" key="1">
    <citation type="submission" date="2007-09" db="EMBL/GenBank/DDBJ databases">
        <title>Draft genome sequence of Faecalibacterium prausnitzii M21/2.</title>
        <authorList>
            <person name="Sudarsanam P."/>
            <person name="Ley R."/>
            <person name="Guruge J."/>
            <person name="Turnbaugh P.J."/>
            <person name="Mahowald M."/>
            <person name="Liep D."/>
            <person name="Gordon J."/>
        </authorList>
    </citation>
    <scope>NUCLEOTIDE SEQUENCE [LARGE SCALE GENOMIC DNA]</scope>
    <source>
        <strain evidence="1 2">M21/2</strain>
    </source>
</reference>
<dbReference type="EMBL" id="ABED02000029">
    <property type="protein sequence ID" value="EDP20028.1"/>
    <property type="molecule type" value="Genomic_DNA"/>
</dbReference>
<evidence type="ECO:0000313" key="2">
    <source>
        <dbReference type="Proteomes" id="UP000005945"/>
    </source>
</evidence>
<reference evidence="1 2" key="2">
    <citation type="submission" date="2007-09" db="EMBL/GenBank/DDBJ databases">
        <authorList>
            <person name="Fulton L."/>
            <person name="Clifton S."/>
            <person name="Fulton B."/>
            <person name="Xu J."/>
            <person name="Minx P."/>
            <person name="Pepin K.H."/>
            <person name="Johnson M."/>
            <person name="Thiruvilangam P."/>
            <person name="Bhonagiri V."/>
            <person name="Nash W.E."/>
            <person name="Mardis E.R."/>
            <person name="Wilson R.K."/>
        </authorList>
    </citation>
    <scope>NUCLEOTIDE SEQUENCE [LARGE SCALE GENOMIC DNA]</scope>
    <source>
        <strain evidence="1 2">M21/2</strain>
    </source>
</reference>
<protein>
    <submittedName>
        <fullName evidence="1">Uncharacterized protein</fullName>
    </submittedName>
</protein>
<gene>
    <name evidence="1" type="ORF">FAEPRAM212_02811</name>
</gene>